<proteinExistence type="predicted"/>
<sequence>MPETGLSVPIVTDHAVLRFIEHVHGIDTDAIRLIIANRCEAGVRYGASAVVADGMRFILRGDAVVTCNSRHWLPRTPGKGER</sequence>
<name>A0A0D5LV93_MAREN</name>
<protein>
    <submittedName>
        <fullName evidence="1">Uncharacterized protein</fullName>
    </submittedName>
</protein>
<dbReference type="AlphaFoldDB" id="A0A0D5LV93"/>
<dbReference type="Proteomes" id="UP000032611">
    <property type="component" value="Chromosome"/>
</dbReference>
<evidence type="ECO:0000313" key="2">
    <source>
        <dbReference type="Proteomes" id="UP000032611"/>
    </source>
</evidence>
<evidence type="ECO:0000313" key="1">
    <source>
        <dbReference type="EMBL" id="AJY48209.1"/>
    </source>
</evidence>
<keyword evidence="2" id="KW-1185">Reference proteome</keyword>
<dbReference type="PATRIC" id="fig|1486262.3.peg.2832"/>
<gene>
    <name evidence="1" type="ORF">TM49_13720</name>
</gene>
<dbReference type="STRING" id="1486262.TM49_13720"/>
<accession>A0A0D5LV93</accession>
<dbReference type="KEGG" id="mey:TM49_13720"/>
<dbReference type="OrthoDB" id="7605594at2"/>
<dbReference type="EMBL" id="CP010803">
    <property type="protein sequence ID" value="AJY48209.1"/>
    <property type="molecule type" value="Genomic_DNA"/>
</dbReference>
<dbReference type="HOGENOM" id="CLU_193016_0_0_5"/>
<organism evidence="1 2">
    <name type="scientific">Martelella endophytica</name>
    <dbReference type="NCBI Taxonomy" id="1486262"/>
    <lineage>
        <taxon>Bacteria</taxon>
        <taxon>Pseudomonadati</taxon>
        <taxon>Pseudomonadota</taxon>
        <taxon>Alphaproteobacteria</taxon>
        <taxon>Hyphomicrobiales</taxon>
        <taxon>Aurantimonadaceae</taxon>
        <taxon>Martelella</taxon>
    </lineage>
</organism>
<reference evidence="1 2" key="1">
    <citation type="journal article" date="2015" name="Genome Announc.">
        <title>Complete genome sequence of Martelella endophytica YC6887, which has antifungal activity associated with a halophyte.</title>
        <authorList>
            <person name="Khan A."/>
            <person name="Khan H."/>
            <person name="Chung E.J."/>
            <person name="Hossain M.T."/>
            <person name="Chung Y.R."/>
        </authorList>
    </citation>
    <scope>NUCLEOTIDE SEQUENCE [LARGE SCALE GENOMIC DNA]</scope>
    <source>
        <strain evidence="1">YC6887</strain>
    </source>
</reference>